<dbReference type="Pfam" id="PF13673">
    <property type="entry name" value="Acetyltransf_10"/>
    <property type="match status" value="1"/>
</dbReference>
<dbReference type="EMBL" id="RAUE01000022">
    <property type="protein sequence ID" value="MBA0311966.1"/>
    <property type="molecule type" value="Genomic_DNA"/>
</dbReference>
<dbReference type="SUPFAM" id="SSF55729">
    <property type="entry name" value="Acyl-CoA N-acyltransferases (Nat)"/>
    <property type="match status" value="1"/>
</dbReference>
<protein>
    <submittedName>
        <fullName evidence="2">GNAT family N-acetyltransferase</fullName>
    </submittedName>
</protein>
<organism evidence="2 3">
    <name type="scientific">Stenotrophomonas maltophilia</name>
    <name type="common">Pseudomonas maltophilia</name>
    <name type="synonym">Xanthomonas maltophilia</name>
    <dbReference type="NCBI Taxonomy" id="40324"/>
    <lineage>
        <taxon>Bacteria</taxon>
        <taxon>Pseudomonadati</taxon>
        <taxon>Pseudomonadota</taxon>
        <taxon>Gammaproteobacteria</taxon>
        <taxon>Lysobacterales</taxon>
        <taxon>Lysobacteraceae</taxon>
        <taxon>Stenotrophomonas</taxon>
        <taxon>Stenotrophomonas maltophilia group</taxon>
    </lineage>
</organism>
<dbReference type="Gene3D" id="3.40.630.30">
    <property type="match status" value="1"/>
</dbReference>
<proteinExistence type="predicted"/>
<reference evidence="2" key="1">
    <citation type="submission" date="2018-09" db="EMBL/GenBank/DDBJ databases">
        <authorList>
            <person name="Groschel M."/>
            <person name="Kohl T."/>
            <person name="Conchillo-Sole O."/>
            <person name="Mamat U."/>
            <person name="Yero D."/>
            <person name="Niemann S."/>
            <person name="Daura X."/>
            <person name="Gibert I."/>
        </authorList>
    </citation>
    <scope>NUCLEOTIDE SEQUENCE</scope>
    <source>
        <strain evidence="2">OG156</strain>
    </source>
</reference>
<accession>A0A2J0SU58</accession>
<gene>
    <name evidence="2" type="ORF">D7Y33_13290</name>
</gene>
<dbReference type="PROSITE" id="PS51186">
    <property type="entry name" value="GNAT"/>
    <property type="match status" value="1"/>
</dbReference>
<name>A0A2J0SU58_STEMA</name>
<dbReference type="Proteomes" id="UP000822271">
    <property type="component" value="Unassembled WGS sequence"/>
</dbReference>
<comment type="caution">
    <text evidence="2">The sequence shown here is derived from an EMBL/GenBank/DDBJ whole genome shotgun (WGS) entry which is preliminary data.</text>
</comment>
<dbReference type="GO" id="GO:0016747">
    <property type="term" value="F:acyltransferase activity, transferring groups other than amino-acyl groups"/>
    <property type="evidence" value="ECO:0007669"/>
    <property type="project" value="InterPro"/>
</dbReference>
<reference evidence="2" key="2">
    <citation type="journal article" date="2020" name="Front. Microbiol.">
        <title>Genetic Variants of the DSF Quorum Sensing System in Stenotrophomonas maltophilia Influence Virulence and Resistance Phenotypes Among Genotypically Diverse Clinical Isolates.</title>
        <authorList>
            <person name="Yero D."/>
            <person name="Huedo P."/>
            <person name="Conchillo-Sole O."/>
            <person name="Martinez-Servat S."/>
            <person name="Mamat U."/>
            <person name="Coves X."/>
            <person name="Llanas F."/>
            <person name="Roca I."/>
            <person name="Vila J."/>
            <person name="Schaible U.E."/>
            <person name="Daura X."/>
            <person name="Gibert I."/>
        </authorList>
    </citation>
    <scope>NUCLEOTIDE SEQUENCE</scope>
    <source>
        <strain evidence="2">OG156</strain>
    </source>
</reference>
<dbReference type="CDD" id="cd04301">
    <property type="entry name" value="NAT_SF"/>
    <property type="match status" value="1"/>
</dbReference>
<dbReference type="InterPro" id="IPR016181">
    <property type="entry name" value="Acyl_CoA_acyltransferase"/>
</dbReference>
<dbReference type="RefSeq" id="WP_049430239.1">
    <property type="nucleotide sequence ID" value="NZ_CP154630.1"/>
</dbReference>
<feature type="domain" description="N-acetyltransferase" evidence="1">
    <location>
        <begin position="1"/>
        <end position="147"/>
    </location>
</feature>
<dbReference type="InterPro" id="IPR000182">
    <property type="entry name" value="GNAT_dom"/>
</dbReference>
<dbReference type="OrthoDB" id="2380306at2"/>
<evidence type="ECO:0000313" key="3">
    <source>
        <dbReference type="Proteomes" id="UP000822271"/>
    </source>
</evidence>
<evidence type="ECO:0000259" key="1">
    <source>
        <dbReference type="PROSITE" id="PS51186"/>
    </source>
</evidence>
<evidence type="ECO:0000313" key="2">
    <source>
        <dbReference type="EMBL" id="MBA0311966.1"/>
    </source>
</evidence>
<sequence length="147" mass="16107">MNLRLYRPADASACLSIFDSNVPTYFAPEERSDFERFLQEQAMDCAFQVIERDGSIVACGGLSRRGDGSAGFCWGMVQRALHRHGLGRELAVARLQQAGRDASIARITLSTSQHTQGFYAGLGFQVTRVVPDGHGAGIDAVEMERRV</sequence>
<dbReference type="AlphaFoldDB" id="A0A2J0SU58"/>